<feature type="region of interest" description="Disordered" evidence="1">
    <location>
        <begin position="433"/>
        <end position="459"/>
    </location>
</feature>
<accession>A0A8K1CAE9</accession>
<evidence type="ECO:0000259" key="2">
    <source>
        <dbReference type="PROSITE" id="PS50003"/>
    </source>
</evidence>
<feature type="domain" description="PH" evidence="2">
    <location>
        <begin position="191"/>
        <end position="302"/>
    </location>
</feature>
<feature type="region of interest" description="Disordered" evidence="1">
    <location>
        <begin position="1"/>
        <end position="30"/>
    </location>
</feature>
<evidence type="ECO:0000313" key="4">
    <source>
        <dbReference type="Proteomes" id="UP000794436"/>
    </source>
</evidence>
<sequence>MGSIRKRSALQSSNASAYNGSSRDVQSIPREPSTFRGKMRIAFNDPTQGDNSIDVALCVTLDGVQTVADLDNSVVFEASYRLMKEIIWDHTEQTVSFVLDDETPAVCFEFTTLAEVEAQIAEAIQHPDLHKQPEQVFIGVLIGKNIPSPIQQRRASTVSLDSSMSVLPATKRRELLSHERPSRNITSRESLVKYHGLLMKNGGKYQLTKSWNQKYVALVETAVGGFLCYYDKLAHCPGMTETPKERRVVDLCAVICIRRRSTVASAPPFAFDIVTLYRTWTFAALDAEEYDVWLNLLSDAVEKHSSMAPDQALRYPLKGVVDPLHNLPSKDDSITLEISSYGVTVCAGSEGVADIYSWYFTDIQKWSVVVHHGETCCLLSCLAAPAGSETVPGYHEFLFLSNEAAAICHTVEFFVSKCMAKLEILSVAYIEPSTRPRRPSSSDQSTHSHLHNKSKPTESKQVVIEAVQLHPVGMSAEPVVQETRAATAPSLTTPSEWSATPDLVQNPEFPSSEGTQANEERAIIEPIEKQRDFIPVLIELPVSTLPRQASGLLVDQRAGVYGSRKGSFNPFDNVDDEPEETTFVIRTHPAEPLDTTVERVPSAHQVAFNTMNHQSISDDASTFCDVSGLDIASDIAVVSEDQLQPNEPCQDVEADTSALEEPTTTVALEDIVLEEPSQAAGDAENDRFLSFEYVECVVREHVELLNADTEEESKNESFVPDDEFEDVAESSFGAFGLIDMDDGVVFLENGAGDEDSMILLEDISLDDVDSLEPMVQCIDPDDVLDEDTEMEPSANTESSPVVEEANDENFEELTTDEVEELLRRNRIDVQHPRIPIPAYSQRHSVTMETACEHDAMLPRRAFFWRGCRLQD</sequence>
<dbReference type="Gene3D" id="2.30.29.30">
    <property type="entry name" value="Pleckstrin-homology domain (PH domain)/Phosphotyrosine-binding domain (PTB)"/>
    <property type="match status" value="1"/>
</dbReference>
<gene>
    <name evidence="3" type="ORF">Poli38472_004524</name>
</gene>
<feature type="compositionally biased region" description="Polar residues" evidence="1">
    <location>
        <begin position="9"/>
        <end position="25"/>
    </location>
</feature>
<comment type="caution">
    <text evidence="3">The sequence shown here is derived from an EMBL/GenBank/DDBJ whole genome shotgun (WGS) entry which is preliminary data.</text>
</comment>
<dbReference type="PROSITE" id="PS50003">
    <property type="entry name" value="PH_DOMAIN"/>
    <property type="match status" value="1"/>
</dbReference>
<feature type="region of interest" description="Disordered" evidence="1">
    <location>
        <begin position="484"/>
        <end position="517"/>
    </location>
</feature>
<organism evidence="3 4">
    <name type="scientific">Pythium oligandrum</name>
    <name type="common">Mycoparasitic fungus</name>
    <dbReference type="NCBI Taxonomy" id="41045"/>
    <lineage>
        <taxon>Eukaryota</taxon>
        <taxon>Sar</taxon>
        <taxon>Stramenopiles</taxon>
        <taxon>Oomycota</taxon>
        <taxon>Peronosporomycetes</taxon>
        <taxon>Pythiales</taxon>
        <taxon>Pythiaceae</taxon>
        <taxon>Pythium</taxon>
    </lineage>
</organism>
<dbReference type="InterPro" id="IPR001849">
    <property type="entry name" value="PH_domain"/>
</dbReference>
<proteinExistence type="predicted"/>
<dbReference type="OrthoDB" id="65166at2759"/>
<feature type="region of interest" description="Disordered" evidence="1">
    <location>
        <begin position="786"/>
        <end position="812"/>
    </location>
</feature>
<evidence type="ECO:0000313" key="3">
    <source>
        <dbReference type="EMBL" id="TMW59455.1"/>
    </source>
</evidence>
<dbReference type="SMART" id="SM00233">
    <property type="entry name" value="PH"/>
    <property type="match status" value="1"/>
</dbReference>
<name>A0A8K1CAE9_PYTOL</name>
<dbReference type="SUPFAM" id="SSF50729">
    <property type="entry name" value="PH domain-like"/>
    <property type="match status" value="1"/>
</dbReference>
<keyword evidence="4" id="KW-1185">Reference proteome</keyword>
<reference evidence="3" key="1">
    <citation type="submission" date="2019-03" db="EMBL/GenBank/DDBJ databases">
        <title>Long read genome sequence of the mycoparasitic Pythium oligandrum ATCC 38472 isolated from sugarbeet rhizosphere.</title>
        <authorList>
            <person name="Gaulin E."/>
        </authorList>
    </citation>
    <scope>NUCLEOTIDE SEQUENCE</scope>
    <source>
        <strain evidence="3">ATCC 38472_TT</strain>
    </source>
</reference>
<evidence type="ECO:0000256" key="1">
    <source>
        <dbReference type="SAM" id="MobiDB-lite"/>
    </source>
</evidence>
<dbReference type="Proteomes" id="UP000794436">
    <property type="component" value="Unassembled WGS sequence"/>
</dbReference>
<feature type="compositionally biased region" description="Polar residues" evidence="1">
    <location>
        <begin position="489"/>
        <end position="498"/>
    </location>
</feature>
<feature type="compositionally biased region" description="Polar residues" evidence="1">
    <location>
        <begin position="508"/>
        <end position="517"/>
    </location>
</feature>
<protein>
    <recommendedName>
        <fullName evidence="2">PH domain-containing protein</fullName>
    </recommendedName>
</protein>
<dbReference type="InterPro" id="IPR011993">
    <property type="entry name" value="PH-like_dom_sf"/>
</dbReference>
<dbReference type="AlphaFoldDB" id="A0A8K1CAE9"/>
<dbReference type="EMBL" id="SPLM01000109">
    <property type="protein sequence ID" value="TMW59455.1"/>
    <property type="molecule type" value="Genomic_DNA"/>
</dbReference>